<evidence type="ECO:0000256" key="5">
    <source>
        <dbReference type="ARBA" id="ARBA00023159"/>
    </source>
</evidence>
<keyword evidence="2" id="KW-0963">Cytoplasm</keyword>
<dbReference type="GO" id="GO:0003677">
    <property type="term" value="F:DNA binding"/>
    <property type="evidence" value="ECO:0007669"/>
    <property type="project" value="UniProtKB-KW"/>
</dbReference>
<accession>A0A239SK91</accession>
<dbReference type="GO" id="GO:0005829">
    <property type="term" value="C:cytosol"/>
    <property type="evidence" value="ECO:0007669"/>
    <property type="project" value="UniProtKB-ARBA"/>
</dbReference>
<dbReference type="InterPro" id="IPR012156">
    <property type="entry name" value="Cold_shock_CspA"/>
</dbReference>
<dbReference type="Proteomes" id="UP000215126">
    <property type="component" value="Chromosome 1"/>
</dbReference>
<evidence type="ECO:0000313" key="7">
    <source>
        <dbReference type="EMBL" id="SNU85679.1"/>
    </source>
</evidence>
<dbReference type="PANTHER" id="PTHR46565:SF20">
    <property type="entry name" value="COLD SHOCK DOMAIN-CONTAINING PROTEIN 4"/>
    <property type="match status" value="1"/>
</dbReference>
<keyword evidence="4" id="KW-0238">DNA-binding</keyword>
<keyword evidence="8" id="KW-1185">Reference proteome</keyword>
<dbReference type="SMART" id="SM00357">
    <property type="entry name" value="CSP"/>
    <property type="match status" value="1"/>
</dbReference>
<dbReference type="EMBL" id="LT906435">
    <property type="protein sequence ID" value="SNU85679.1"/>
    <property type="molecule type" value="Genomic_DNA"/>
</dbReference>
<sequence length="71" mass="7691">MPRGTVKDYYPEKGYGFITPHGGGEIVFVHESEICTPGASALQTGQIVEYETTRGDAYLLATNVRNASNPD</sequence>
<organism evidence="7 8">
    <name type="scientific">Pandoraea sputorum</name>
    <dbReference type="NCBI Taxonomy" id="93222"/>
    <lineage>
        <taxon>Bacteria</taxon>
        <taxon>Pseudomonadati</taxon>
        <taxon>Pseudomonadota</taxon>
        <taxon>Betaproteobacteria</taxon>
        <taxon>Burkholderiales</taxon>
        <taxon>Burkholderiaceae</taxon>
        <taxon>Pandoraea</taxon>
    </lineage>
</organism>
<reference evidence="7 8" key="1">
    <citation type="submission" date="2017-06" db="EMBL/GenBank/DDBJ databases">
        <authorList>
            <consortium name="Pathogen Informatics"/>
        </authorList>
    </citation>
    <scope>NUCLEOTIDE SEQUENCE [LARGE SCALE GENOMIC DNA]</scope>
    <source>
        <strain evidence="7 8">NCTC13161</strain>
    </source>
</reference>
<dbReference type="InterPro" id="IPR011129">
    <property type="entry name" value="CSD"/>
</dbReference>
<dbReference type="AlphaFoldDB" id="A0A239SK91"/>
<evidence type="ECO:0000256" key="2">
    <source>
        <dbReference type="ARBA" id="ARBA00022490"/>
    </source>
</evidence>
<comment type="subcellular location">
    <subcellularLocation>
        <location evidence="1">Cytoplasm</location>
    </subcellularLocation>
</comment>
<dbReference type="PIRSF" id="PIRSF002599">
    <property type="entry name" value="Cold_shock_A"/>
    <property type="match status" value="1"/>
</dbReference>
<dbReference type="PRINTS" id="PR00050">
    <property type="entry name" value="COLDSHOCK"/>
</dbReference>
<dbReference type="RefSeq" id="WP_039398882.1">
    <property type="nucleotide sequence ID" value="NZ_CABPRX010000010.1"/>
</dbReference>
<protein>
    <submittedName>
        <fullName evidence="7">Probable cold shock protein A</fullName>
    </submittedName>
</protein>
<evidence type="ECO:0000313" key="8">
    <source>
        <dbReference type="Proteomes" id="UP000215126"/>
    </source>
</evidence>
<evidence type="ECO:0000256" key="1">
    <source>
        <dbReference type="ARBA" id="ARBA00004496"/>
    </source>
</evidence>
<dbReference type="SUPFAM" id="SSF50249">
    <property type="entry name" value="Nucleic acid-binding proteins"/>
    <property type="match status" value="1"/>
</dbReference>
<name>A0A239SK91_9BURK</name>
<dbReference type="PANTHER" id="PTHR46565">
    <property type="entry name" value="COLD SHOCK DOMAIN PROTEIN 2"/>
    <property type="match status" value="1"/>
</dbReference>
<dbReference type="GeneID" id="88095373"/>
<dbReference type="OrthoDB" id="72963at2"/>
<proteinExistence type="predicted"/>
<dbReference type="Pfam" id="PF00313">
    <property type="entry name" value="CSD"/>
    <property type="match status" value="1"/>
</dbReference>
<dbReference type="PROSITE" id="PS51857">
    <property type="entry name" value="CSD_2"/>
    <property type="match status" value="1"/>
</dbReference>
<dbReference type="Gene3D" id="2.40.50.140">
    <property type="entry name" value="Nucleic acid-binding proteins"/>
    <property type="match status" value="1"/>
</dbReference>
<dbReference type="STRING" id="93222.NA29_17880"/>
<dbReference type="InterPro" id="IPR002059">
    <property type="entry name" value="CSP_DNA-bd"/>
</dbReference>
<keyword evidence="5" id="KW-0010">Activator</keyword>
<dbReference type="KEGG" id="pspu:NA29_17880"/>
<dbReference type="CDD" id="cd04458">
    <property type="entry name" value="CSP_CDS"/>
    <property type="match status" value="1"/>
</dbReference>
<evidence type="ECO:0000256" key="4">
    <source>
        <dbReference type="ARBA" id="ARBA00023125"/>
    </source>
</evidence>
<keyword evidence="6" id="KW-0804">Transcription</keyword>
<evidence type="ECO:0000256" key="3">
    <source>
        <dbReference type="ARBA" id="ARBA00023015"/>
    </source>
</evidence>
<dbReference type="InterPro" id="IPR012340">
    <property type="entry name" value="NA-bd_OB-fold"/>
</dbReference>
<keyword evidence="3" id="KW-0805">Transcription regulation</keyword>
<gene>
    <name evidence="7" type="primary">cspA_1</name>
    <name evidence="7" type="ORF">SAMEA4530655_02742</name>
</gene>
<evidence type="ECO:0000256" key="6">
    <source>
        <dbReference type="ARBA" id="ARBA00023163"/>
    </source>
</evidence>